<proteinExistence type="predicted"/>
<gene>
    <name evidence="1" type="primary">cof29</name>
    <name evidence="2" type="ORF">F7Q99_03070</name>
</gene>
<organism evidence="1">
    <name type="scientific">Streptomyces kaniharaensis</name>
    <dbReference type="NCBI Taxonomy" id="212423"/>
    <lineage>
        <taxon>Bacteria</taxon>
        <taxon>Bacillati</taxon>
        <taxon>Actinomycetota</taxon>
        <taxon>Actinomycetes</taxon>
        <taxon>Kitasatosporales</taxon>
        <taxon>Streptomycetaceae</taxon>
        <taxon>Streptomyces</taxon>
    </lineage>
</organism>
<dbReference type="OrthoDB" id="3394740at2"/>
<reference evidence="1" key="1">
    <citation type="journal article" date="2019" name="Appl. Environ. Microbiol.">
        <title>Comparative investigation into formycin A and pyrazofurin A biosynthesis reveals branch pathways for the construction of C-nucleoside scaffolds.</title>
        <authorList>
            <person name="Zhang M."/>
            <person name="Zhang P."/>
            <person name="Xu G."/>
            <person name="Zhou W."/>
            <person name="Gao Y."/>
            <person name="Gong R."/>
            <person name="Cai Y.S."/>
            <person name="Cong H."/>
            <person name="Deng Z."/>
            <person name="Price N.P.J."/>
            <person name="Mao X."/>
            <person name="Chen W."/>
        </authorList>
    </citation>
    <scope>NUCLEOTIDE SEQUENCE</scope>
    <source>
        <strain evidence="1">ATCC 21070</strain>
    </source>
</reference>
<dbReference type="AlphaFoldDB" id="A0A5S9A8M4"/>
<protein>
    <submittedName>
        <fullName evidence="1">Uncharacterized protein</fullName>
    </submittedName>
</protein>
<keyword evidence="3" id="KW-1185">Reference proteome</keyword>
<dbReference type="Proteomes" id="UP000450000">
    <property type="component" value="Unassembled WGS sequence"/>
</dbReference>
<name>A0A5S9A8M4_9ACTN</name>
<evidence type="ECO:0000313" key="3">
    <source>
        <dbReference type="Proteomes" id="UP000450000"/>
    </source>
</evidence>
<dbReference type="EMBL" id="KY705052">
    <property type="protein sequence ID" value="AVW82958.1"/>
    <property type="molecule type" value="Genomic_DNA"/>
</dbReference>
<evidence type="ECO:0000313" key="1">
    <source>
        <dbReference type="EMBL" id="AVW82958.1"/>
    </source>
</evidence>
<dbReference type="EMBL" id="WBOF01000001">
    <property type="protein sequence ID" value="MQS11295.1"/>
    <property type="molecule type" value="Genomic_DNA"/>
</dbReference>
<dbReference type="RefSeq" id="WP_153459961.1">
    <property type="nucleotide sequence ID" value="NZ_WBOF01000001.1"/>
</dbReference>
<accession>A0A5S9A8M4</accession>
<reference evidence="2 3" key="2">
    <citation type="submission" date="2019-09" db="EMBL/GenBank/DDBJ databases">
        <title>Genome Sequences of Streptomyces kaniharaensis ATCC 21070.</title>
        <authorList>
            <person name="Zhu W."/>
            <person name="De Crecy-Lagard V."/>
            <person name="Richards N.G."/>
        </authorList>
    </citation>
    <scope>NUCLEOTIDE SEQUENCE [LARGE SCALE GENOMIC DNA]</scope>
    <source>
        <strain evidence="2 3">SF-557</strain>
    </source>
</reference>
<evidence type="ECO:0000313" key="2">
    <source>
        <dbReference type="EMBL" id="MQS11295.1"/>
    </source>
</evidence>
<sequence>MESHTGTAGICTPEAQWDEGRGEFSVDLLPDADGPGAAVMSFRTVAWVGLGASGAVTSVDVHDIPVQVSDRIPRVEGDDVIGCAVVDTQWLWVPLGTGPTARRHAGRADVEAVVTGAGLARLTLRFLGEAMKKPRRADHG</sequence>